<evidence type="ECO:0000256" key="2">
    <source>
        <dbReference type="ARBA" id="ARBA00004613"/>
    </source>
</evidence>
<dbReference type="GO" id="GO:0032580">
    <property type="term" value="C:Golgi cisterna membrane"/>
    <property type="evidence" value="ECO:0007669"/>
    <property type="project" value="UniProtKB-SubCell"/>
</dbReference>
<dbReference type="InterPro" id="IPR038578">
    <property type="entry name" value="GT29-like_sf"/>
</dbReference>
<evidence type="ECO:0000256" key="3">
    <source>
        <dbReference type="ARBA" id="ARBA00004922"/>
    </source>
</evidence>
<evidence type="ECO:0000256" key="1">
    <source>
        <dbReference type="ARBA" id="ARBA00004447"/>
    </source>
</evidence>
<evidence type="ECO:0000256" key="10">
    <source>
        <dbReference type="ARBA" id="ARBA00022989"/>
    </source>
</evidence>
<evidence type="ECO:0000256" key="21">
    <source>
        <dbReference type="PIRSR" id="PIRSR005557-2"/>
    </source>
</evidence>
<evidence type="ECO:0000256" key="8">
    <source>
        <dbReference type="ARBA" id="ARBA00022692"/>
    </source>
</evidence>
<dbReference type="PANTHER" id="PTHR46059:SF1">
    <property type="entry name" value="BETA-GALACTOSIDE ALPHA-2,6-SIALYLTRANSFERASE"/>
    <property type="match status" value="1"/>
</dbReference>
<evidence type="ECO:0000256" key="6">
    <source>
        <dbReference type="ARBA" id="ARBA00022676"/>
    </source>
</evidence>
<dbReference type="EC" id="2.4.3.1" evidence="16"/>
<keyword evidence="8 22" id="KW-0812">Transmembrane</keyword>
<sequence length="379" mass="43168">MIAIIIDEMRYETFCSCSCLYIFLFCTGSYVYILSLARNSHYESFLAVDDTSKSQFPAGSAEENSKMTLITQLRISMYESALSLNSYPNIYGAKYSGIIDRGAYTKPSDHLLCKFKKSVKVKTVLPKFEPFKVNGFGKLLKSENILQKQHFNSCAIVSSSGALLGSNMGQEIDSHDFVVRFNNAPTESYEQDVGTKTSLRIVNSQVVAHPVYEFLVSSMFENVSLLVWDPSNYTAALETWYNNPDIDFFNDFFEKRRTCPYQDMHLLHPRTLWRLWDFIQGHSPVNIHPNPPSSGFLGLLLMLEHCNIVKMYEYVPSTRVTSRCHYYDNIEEIGCTTGEWHPLAAEKLLALAMSIASDEEVFEKGFLKIKGFNKLDCKS</sequence>
<dbReference type="EMBL" id="JAVRJZ010000008">
    <property type="protein sequence ID" value="KAK2719578.1"/>
    <property type="molecule type" value="Genomic_DNA"/>
</dbReference>
<dbReference type="InterPro" id="IPR001675">
    <property type="entry name" value="Glyco_trans_29"/>
</dbReference>
<dbReference type="PANTHER" id="PTHR46059">
    <property type="entry name" value="BETA-GALACTOSIDE ALPHA-2,6-SIALYLTRANSFERASE"/>
    <property type="match status" value="1"/>
</dbReference>
<keyword evidence="12 22" id="KW-0472">Membrane</keyword>
<evidence type="ECO:0000313" key="23">
    <source>
        <dbReference type="EMBL" id="KAK2719578.1"/>
    </source>
</evidence>
<protein>
    <recommendedName>
        <fullName evidence="17">Beta-galactoside alpha-2,6-sialyltransferase 1</fullName>
        <ecNumber evidence="16">2.4.3.1</ecNumber>
    </recommendedName>
    <alternativeName>
        <fullName evidence="20">CMP-N-acetylneuraminate-beta-galactosamide-alpha-2,6-sialyltransferase 1</fullName>
    </alternativeName>
    <alternativeName>
        <fullName evidence="19">ST6Gal I</fullName>
    </alternativeName>
    <alternativeName>
        <fullName evidence="18">Sialyltransferase 1</fullName>
    </alternativeName>
</protein>
<evidence type="ECO:0000256" key="13">
    <source>
        <dbReference type="ARBA" id="ARBA00023157"/>
    </source>
</evidence>
<evidence type="ECO:0000256" key="5">
    <source>
        <dbReference type="ARBA" id="ARBA00022525"/>
    </source>
</evidence>
<dbReference type="GO" id="GO:0005576">
    <property type="term" value="C:extracellular region"/>
    <property type="evidence" value="ECO:0007669"/>
    <property type="project" value="UniProtKB-SubCell"/>
</dbReference>
<evidence type="ECO:0000256" key="18">
    <source>
        <dbReference type="ARBA" id="ARBA00076526"/>
    </source>
</evidence>
<dbReference type="Pfam" id="PF00777">
    <property type="entry name" value="Glyco_transf_29"/>
    <property type="match status" value="1"/>
</dbReference>
<evidence type="ECO:0000256" key="22">
    <source>
        <dbReference type="SAM" id="Phobius"/>
    </source>
</evidence>
<evidence type="ECO:0000256" key="11">
    <source>
        <dbReference type="ARBA" id="ARBA00023034"/>
    </source>
</evidence>
<proteinExistence type="inferred from homology"/>
<dbReference type="EMBL" id="JAVRJZ010000008">
    <property type="protein sequence ID" value="KAK2719579.1"/>
    <property type="molecule type" value="Genomic_DNA"/>
</dbReference>
<evidence type="ECO:0000256" key="17">
    <source>
        <dbReference type="ARBA" id="ARBA00069321"/>
    </source>
</evidence>
<comment type="similarity">
    <text evidence="4">Belongs to the glycosyltransferase 29 family.</text>
</comment>
<comment type="catalytic activity">
    <reaction evidence="15">
        <text>a beta-D-galactoside + CMP-N-acetyl-beta-neuraminate = an N-acetyl-alpha-neuraminyl-(2-&gt;6)-beta-D-galactosyl derivative + CMP + H(+)</text>
        <dbReference type="Rhea" id="RHEA:52104"/>
        <dbReference type="ChEBI" id="CHEBI:15378"/>
        <dbReference type="ChEBI" id="CHEBI:28034"/>
        <dbReference type="ChEBI" id="CHEBI:57812"/>
        <dbReference type="ChEBI" id="CHEBI:60377"/>
        <dbReference type="ChEBI" id="CHEBI:136398"/>
        <dbReference type="EC" id="2.4.3.1"/>
    </reaction>
</comment>
<dbReference type="AlphaFoldDB" id="A0AA88L5R8"/>
<evidence type="ECO:0000256" key="16">
    <source>
        <dbReference type="ARBA" id="ARBA00034329"/>
    </source>
</evidence>
<evidence type="ECO:0000256" key="20">
    <source>
        <dbReference type="ARBA" id="ARBA00080062"/>
    </source>
</evidence>
<comment type="caution">
    <text evidence="23">The sequence shown here is derived from an EMBL/GenBank/DDBJ whole genome shotgun (WGS) entry which is preliminary data.</text>
</comment>
<evidence type="ECO:0000313" key="24">
    <source>
        <dbReference type="Proteomes" id="UP001187531"/>
    </source>
</evidence>
<keyword evidence="11" id="KW-0333">Golgi apparatus</keyword>
<evidence type="ECO:0000256" key="4">
    <source>
        <dbReference type="ARBA" id="ARBA00006003"/>
    </source>
</evidence>
<accession>A0AA88L5R8</accession>
<comment type="pathway">
    <text evidence="3">Protein modification; protein glycosylation.</text>
</comment>
<gene>
    <name evidence="23" type="ORF">QYM36_005149</name>
</gene>
<evidence type="ECO:0000256" key="19">
    <source>
        <dbReference type="ARBA" id="ARBA00076676"/>
    </source>
</evidence>
<dbReference type="Proteomes" id="UP001187531">
    <property type="component" value="Unassembled WGS sequence"/>
</dbReference>
<evidence type="ECO:0000256" key="12">
    <source>
        <dbReference type="ARBA" id="ARBA00023136"/>
    </source>
</evidence>
<feature type="transmembrane region" description="Helical" evidence="22">
    <location>
        <begin position="12"/>
        <end position="33"/>
    </location>
</feature>
<keyword evidence="10 22" id="KW-1133">Transmembrane helix</keyword>
<organism evidence="23 24">
    <name type="scientific">Artemia franciscana</name>
    <name type="common">Brine shrimp</name>
    <name type="synonym">Artemia sanfranciscana</name>
    <dbReference type="NCBI Taxonomy" id="6661"/>
    <lineage>
        <taxon>Eukaryota</taxon>
        <taxon>Metazoa</taxon>
        <taxon>Ecdysozoa</taxon>
        <taxon>Arthropoda</taxon>
        <taxon>Crustacea</taxon>
        <taxon>Branchiopoda</taxon>
        <taxon>Anostraca</taxon>
        <taxon>Artemiidae</taxon>
        <taxon>Artemia</taxon>
    </lineage>
</organism>
<reference evidence="23" key="1">
    <citation type="submission" date="2023-07" db="EMBL/GenBank/DDBJ databases">
        <title>Chromosome-level genome assembly of Artemia franciscana.</title>
        <authorList>
            <person name="Jo E."/>
        </authorList>
    </citation>
    <scope>NUCLEOTIDE SEQUENCE</scope>
    <source>
        <tissue evidence="23">Whole body</tissue>
    </source>
</reference>
<keyword evidence="13" id="KW-1015">Disulfide bond</keyword>
<name>A0AA88L5R8_ARTSF</name>
<keyword evidence="6" id="KW-0328">Glycosyltransferase</keyword>
<evidence type="ECO:0000256" key="7">
    <source>
        <dbReference type="ARBA" id="ARBA00022679"/>
    </source>
</evidence>
<keyword evidence="5" id="KW-0964">Secreted</keyword>
<evidence type="ECO:0000256" key="9">
    <source>
        <dbReference type="ARBA" id="ARBA00022968"/>
    </source>
</evidence>
<feature type="disulfide bond" evidence="21">
    <location>
        <begin position="154"/>
        <end position="306"/>
    </location>
</feature>
<keyword evidence="24" id="KW-1185">Reference proteome</keyword>
<dbReference type="GO" id="GO:0097503">
    <property type="term" value="P:sialylation"/>
    <property type="evidence" value="ECO:0007669"/>
    <property type="project" value="TreeGrafter"/>
</dbReference>
<dbReference type="Gene3D" id="3.90.1480.20">
    <property type="entry name" value="Glycosyl transferase family 29"/>
    <property type="match status" value="1"/>
</dbReference>
<dbReference type="FunFam" id="3.90.1480.20:FF:000012">
    <property type="entry name" value="ST6 beta-galactoside alpha-2,6-sialyltransferase 1"/>
    <property type="match status" value="1"/>
</dbReference>
<keyword evidence="9" id="KW-0735">Signal-anchor</keyword>
<keyword evidence="14" id="KW-0325">Glycoprotein</keyword>
<evidence type="ECO:0000256" key="14">
    <source>
        <dbReference type="ARBA" id="ARBA00023180"/>
    </source>
</evidence>
<comment type="subcellular location">
    <subcellularLocation>
        <location evidence="1">Golgi apparatus</location>
        <location evidence="1">Golgi stack membrane</location>
        <topology evidence="1">Single-pass type II membrane protein</topology>
    </subcellularLocation>
    <subcellularLocation>
        <location evidence="2">Secreted</location>
    </subcellularLocation>
</comment>
<dbReference type="CDD" id="cd23968">
    <property type="entry name" value="GT29_ST6GAL1_2"/>
    <property type="match status" value="1"/>
</dbReference>
<evidence type="ECO:0000256" key="15">
    <source>
        <dbReference type="ARBA" id="ARBA00034249"/>
    </source>
</evidence>
<dbReference type="GO" id="GO:0003835">
    <property type="term" value="F:beta-galactoside alpha-2,6-sialyltransferase activity"/>
    <property type="evidence" value="ECO:0007669"/>
    <property type="project" value="UniProtKB-EC"/>
</dbReference>
<keyword evidence="7" id="KW-0808">Transferase</keyword>